<organism evidence="1 2">
    <name type="scientific">Paramecium pentaurelia</name>
    <dbReference type="NCBI Taxonomy" id="43138"/>
    <lineage>
        <taxon>Eukaryota</taxon>
        <taxon>Sar</taxon>
        <taxon>Alveolata</taxon>
        <taxon>Ciliophora</taxon>
        <taxon>Intramacronucleata</taxon>
        <taxon>Oligohymenophorea</taxon>
        <taxon>Peniculida</taxon>
        <taxon>Parameciidae</taxon>
        <taxon>Paramecium</taxon>
    </lineage>
</organism>
<accession>A0A8S1WL42</accession>
<protein>
    <submittedName>
        <fullName evidence="1">Uncharacterized protein</fullName>
    </submittedName>
</protein>
<dbReference type="EMBL" id="CAJJDO010000093">
    <property type="protein sequence ID" value="CAD8189331.1"/>
    <property type="molecule type" value="Genomic_DNA"/>
</dbReference>
<evidence type="ECO:0000313" key="1">
    <source>
        <dbReference type="EMBL" id="CAD8189331.1"/>
    </source>
</evidence>
<comment type="caution">
    <text evidence="1">The sequence shown here is derived from an EMBL/GenBank/DDBJ whole genome shotgun (WGS) entry which is preliminary data.</text>
</comment>
<evidence type="ECO:0000313" key="2">
    <source>
        <dbReference type="Proteomes" id="UP000689195"/>
    </source>
</evidence>
<name>A0A8S1WL42_9CILI</name>
<gene>
    <name evidence="1" type="ORF">PPENT_87.1.T0930153</name>
</gene>
<reference evidence="1" key="1">
    <citation type="submission" date="2021-01" db="EMBL/GenBank/DDBJ databases">
        <authorList>
            <consortium name="Genoscope - CEA"/>
            <person name="William W."/>
        </authorList>
    </citation>
    <scope>NUCLEOTIDE SEQUENCE</scope>
</reference>
<sequence>MAILKLLVIVYEEGVKMGIWMELNSDYDEYITYLGEYNQGLKFGKMALVVIMALIR</sequence>
<keyword evidence="2" id="KW-1185">Reference proteome</keyword>
<proteinExistence type="predicted"/>
<dbReference type="Proteomes" id="UP000689195">
    <property type="component" value="Unassembled WGS sequence"/>
</dbReference>
<dbReference type="AlphaFoldDB" id="A0A8S1WL42"/>